<dbReference type="GO" id="GO:0016020">
    <property type="term" value="C:membrane"/>
    <property type="evidence" value="ECO:0007669"/>
    <property type="project" value="InterPro"/>
</dbReference>
<dbReference type="Proteomes" id="UP000094378">
    <property type="component" value="Chromosome"/>
</dbReference>
<dbReference type="NCBIfam" id="NF045726">
    <property type="entry name" value="XXplasma_LP"/>
    <property type="match status" value="1"/>
</dbReference>
<evidence type="ECO:0000313" key="3">
    <source>
        <dbReference type="Proteomes" id="UP000094378"/>
    </source>
</evidence>
<dbReference type="Pfam" id="PF05215">
    <property type="entry name" value="Spiralin"/>
    <property type="match status" value="2"/>
</dbReference>
<dbReference type="AlphaFoldDB" id="A0A1B3SM14"/>
<sequence length="419" mass="42384">MKKLLSLLAATGLVATSGSVAVACNKKADDKGTATTKKDLSALAKKELGEIQLGVDETMPSVKELVAAVNKTNASYGLGESDVEIAKSPAQTVTGATLTAKSTSTKFTGSVAVTYTVKAFAKLDLSTAITGADLTVAPTANDETAAKTAVLAQINSKLSITAKETDDVVFSGFSAATDASHPGQIVATAADSSKLLTAKKAATFVLTFKAGDTPSTTPVIGAQQDVTMKMGESSNKKELTVSVTNVVSGKALTATSADDTTVSVAVEAASTKADGSYKVTLTSKKAGGPVEITLKYDGASDVKFNVTVQAAEAAQTPVLTFGESLQSGATVDLANKEAKTITVNVAHPKTDKKITAAKGQEAGAASLTVGEVTGTNGATSYTFTLTASAKITTEQGVTVTVSYDGAQAITLKVTATNVE</sequence>
<gene>
    <name evidence="2" type="ORF">SHELI_v1c10030</name>
</gene>
<dbReference type="EMBL" id="CP017015">
    <property type="protein sequence ID" value="AOG60950.1"/>
    <property type="molecule type" value="Genomic_DNA"/>
</dbReference>
<dbReference type="InterPro" id="IPR007880">
    <property type="entry name" value="Spiralin"/>
</dbReference>
<protein>
    <submittedName>
        <fullName evidence="2">Uncharacterized protein</fullName>
    </submittedName>
</protein>
<evidence type="ECO:0000256" key="1">
    <source>
        <dbReference type="SAM" id="SignalP"/>
    </source>
</evidence>
<dbReference type="InterPro" id="IPR054816">
    <property type="entry name" value="Lipoprotein_mollicutes-type_CS"/>
</dbReference>
<accession>A0A1B3SM14</accession>
<dbReference type="RefSeq" id="WP_069117288.1">
    <property type="nucleotide sequence ID" value="NZ_CP017015.1"/>
</dbReference>
<dbReference type="KEGG" id="shj:SHELI_v1c10030"/>
<keyword evidence="1" id="KW-0732">Signal</keyword>
<reference evidence="2 3" key="1">
    <citation type="submission" date="2016-08" db="EMBL/GenBank/DDBJ databases">
        <title>Complete genome sequence of Spiroplasma helicoides TABS-2 (DSM 22551).</title>
        <authorList>
            <person name="Shen W.-Y."/>
            <person name="Lo W.-S."/>
            <person name="Lai Y.-C."/>
            <person name="Kuo C.-H."/>
        </authorList>
    </citation>
    <scope>NUCLEOTIDE SEQUENCE [LARGE SCALE GENOMIC DNA]</scope>
    <source>
        <strain evidence="2 3">TABS-2</strain>
    </source>
</reference>
<evidence type="ECO:0000313" key="2">
    <source>
        <dbReference type="EMBL" id="AOG60950.1"/>
    </source>
</evidence>
<dbReference type="NCBIfam" id="NF038029">
    <property type="entry name" value="LP_plasma"/>
    <property type="match status" value="1"/>
</dbReference>
<dbReference type="PROSITE" id="PS51257">
    <property type="entry name" value="PROKAR_LIPOPROTEIN"/>
    <property type="match status" value="1"/>
</dbReference>
<proteinExistence type="predicted"/>
<feature type="chain" id="PRO_5008554085" evidence="1">
    <location>
        <begin position="24"/>
        <end position="419"/>
    </location>
</feature>
<feature type="signal peptide" evidence="1">
    <location>
        <begin position="1"/>
        <end position="23"/>
    </location>
</feature>
<dbReference type="OrthoDB" id="391434at2"/>
<name>A0A1B3SM14_9MOLU</name>
<keyword evidence="3" id="KW-1185">Reference proteome</keyword>
<organism evidence="2 3">
    <name type="scientific">Spiroplasma helicoides</name>
    <dbReference type="NCBI Taxonomy" id="216938"/>
    <lineage>
        <taxon>Bacteria</taxon>
        <taxon>Bacillati</taxon>
        <taxon>Mycoplasmatota</taxon>
        <taxon>Mollicutes</taxon>
        <taxon>Entomoplasmatales</taxon>
        <taxon>Spiroplasmataceae</taxon>
        <taxon>Spiroplasma</taxon>
    </lineage>
</organism>
<dbReference type="STRING" id="216938.SHELI_v1c10030"/>